<keyword evidence="1" id="KW-0812">Transmembrane</keyword>
<dbReference type="EMBL" id="FRCA01000007">
    <property type="protein sequence ID" value="SHM34185.1"/>
    <property type="molecule type" value="Genomic_DNA"/>
</dbReference>
<keyword evidence="1" id="KW-0472">Membrane</keyword>
<evidence type="ECO:0000256" key="1">
    <source>
        <dbReference type="SAM" id="Phobius"/>
    </source>
</evidence>
<protein>
    <submittedName>
        <fullName evidence="2">Uncharacterized protein</fullName>
    </submittedName>
</protein>
<name>A0A1M7I0D7_9GAMM</name>
<feature type="transmembrane region" description="Helical" evidence="1">
    <location>
        <begin position="116"/>
        <end position="134"/>
    </location>
</feature>
<dbReference type="AlphaFoldDB" id="A0A1M7I0D7"/>
<organism evidence="2 3">
    <name type="scientific">Halomonas cupida</name>
    <dbReference type="NCBI Taxonomy" id="44933"/>
    <lineage>
        <taxon>Bacteria</taxon>
        <taxon>Pseudomonadati</taxon>
        <taxon>Pseudomonadota</taxon>
        <taxon>Gammaproteobacteria</taxon>
        <taxon>Oceanospirillales</taxon>
        <taxon>Halomonadaceae</taxon>
        <taxon>Halomonas</taxon>
    </lineage>
</organism>
<reference evidence="2 3" key="1">
    <citation type="submission" date="2016-11" db="EMBL/GenBank/DDBJ databases">
        <authorList>
            <person name="Jaros S."/>
            <person name="Januszkiewicz K."/>
            <person name="Wedrychowicz H."/>
        </authorList>
    </citation>
    <scope>NUCLEOTIDE SEQUENCE [LARGE SCALE GENOMIC DNA]</scope>
    <source>
        <strain evidence="2 3">DSM 4740</strain>
    </source>
</reference>
<feature type="transmembrane region" description="Helical" evidence="1">
    <location>
        <begin position="86"/>
        <end position="104"/>
    </location>
</feature>
<keyword evidence="1" id="KW-1133">Transmembrane helix</keyword>
<proteinExistence type="predicted"/>
<evidence type="ECO:0000313" key="3">
    <source>
        <dbReference type="Proteomes" id="UP000184123"/>
    </source>
</evidence>
<gene>
    <name evidence="2" type="ORF">SAMN05660971_02757</name>
</gene>
<sequence length="188" mass="20804">MNARSVGGPPHLRRMAPGCFCLTMTRRDRRPTLLTARIVKQQIRSQFKMSDGPMKGSARQPTEDEVFYRQWGYETVKANISTANDVLRLLITMNVALLGGGAAFLHESTITDGFRIVLLVAFFIALATALIGVYPKETKIDARIPADVKQHKESVLQRKRLFLKLAAGFTLAGLLLSIFAVTGLNICL</sequence>
<accession>A0A1M7I0D7</accession>
<evidence type="ECO:0000313" key="2">
    <source>
        <dbReference type="EMBL" id="SHM34185.1"/>
    </source>
</evidence>
<feature type="transmembrane region" description="Helical" evidence="1">
    <location>
        <begin position="161"/>
        <end position="186"/>
    </location>
</feature>
<dbReference type="Proteomes" id="UP000184123">
    <property type="component" value="Unassembled WGS sequence"/>
</dbReference>